<accession>A0A2M4C7E2</accession>
<proteinExistence type="predicted"/>
<sequence length="119" mass="12729">MTYFAALHAELRFRGVHSICCSVALALAARMTSTAYSAYGLTHEIVDRSWTSNLFNGLPIPSMGCGGGATMRRCSGSLPRVHALQIALERYPDGDPAYSSDRFCGPNRSETAIGGLLSV</sequence>
<dbReference type="EMBL" id="GGFJ01012089">
    <property type="protein sequence ID" value="MBW61230.1"/>
    <property type="molecule type" value="Transcribed_RNA"/>
</dbReference>
<evidence type="ECO:0000313" key="1">
    <source>
        <dbReference type="EMBL" id="MBW61230.1"/>
    </source>
</evidence>
<dbReference type="AlphaFoldDB" id="A0A2M4C7E2"/>
<organism evidence="1">
    <name type="scientific">Anopheles marajoara</name>
    <dbReference type="NCBI Taxonomy" id="58244"/>
    <lineage>
        <taxon>Eukaryota</taxon>
        <taxon>Metazoa</taxon>
        <taxon>Ecdysozoa</taxon>
        <taxon>Arthropoda</taxon>
        <taxon>Hexapoda</taxon>
        <taxon>Insecta</taxon>
        <taxon>Pterygota</taxon>
        <taxon>Neoptera</taxon>
        <taxon>Endopterygota</taxon>
        <taxon>Diptera</taxon>
        <taxon>Nematocera</taxon>
        <taxon>Culicoidea</taxon>
        <taxon>Culicidae</taxon>
        <taxon>Anophelinae</taxon>
        <taxon>Anopheles</taxon>
    </lineage>
</organism>
<protein>
    <submittedName>
        <fullName evidence="1">Putative secreted protein</fullName>
    </submittedName>
</protein>
<name>A0A2M4C7E2_9DIPT</name>
<reference evidence="1" key="1">
    <citation type="submission" date="2018-01" db="EMBL/GenBank/DDBJ databases">
        <title>An insight into the sialome of Amazonian anophelines.</title>
        <authorList>
            <person name="Ribeiro J.M."/>
            <person name="Scarpassa V."/>
            <person name="Calvo E."/>
        </authorList>
    </citation>
    <scope>NUCLEOTIDE SEQUENCE</scope>
    <source>
        <tissue evidence="1">Salivary glands</tissue>
    </source>
</reference>